<sequence length="77" mass="8539">MSGGFEFYETAKGNEHGIDELEALGSSDMSQSCKNDILLRLSILRNCTGFVLENIVLRLLCPVSKKCRETSILLMKA</sequence>
<organism evidence="1">
    <name type="scientific">Solanum lycopersicum</name>
    <name type="common">Tomato</name>
    <name type="synonym">Lycopersicon esculentum</name>
    <dbReference type="NCBI Taxonomy" id="4081"/>
    <lineage>
        <taxon>Eukaryota</taxon>
        <taxon>Viridiplantae</taxon>
        <taxon>Streptophyta</taxon>
        <taxon>Embryophyta</taxon>
        <taxon>Tracheophyta</taxon>
        <taxon>Spermatophyta</taxon>
        <taxon>Magnoliopsida</taxon>
        <taxon>eudicotyledons</taxon>
        <taxon>Gunneridae</taxon>
        <taxon>Pentapetalae</taxon>
        <taxon>asterids</taxon>
        <taxon>lamiids</taxon>
        <taxon>Solanales</taxon>
        <taxon>Solanaceae</taxon>
        <taxon>Solanoideae</taxon>
        <taxon>Solaneae</taxon>
        <taxon>Solanum</taxon>
        <taxon>Solanum subgen. Lycopersicon</taxon>
    </lineage>
</organism>
<name>A0A3Q7GY49_SOLLC</name>
<proteinExistence type="predicted"/>
<dbReference type="InParanoid" id="A0A3Q7GY49"/>
<accession>A0A3Q7GY49</accession>
<dbReference type="Proteomes" id="UP000004994">
    <property type="component" value="Chromosome 6"/>
</dbReference>
<reference evidence="1" key="1">
    <citation type="journal article" date="2012" name="Nature">
        <title>The tomato genome sequence provides insights into fleshy fruit evolution.</title>
        <authorList>
            <consortium name="Tomato Genome Consortium"/>
        </authorList>
    </citation>
    <scope>NUCLEOTIDE SEQUENCE [LARGE SCALE GENOMIC DNA]</scope>
    <source>
        <strain evidence="1">cv. Heinz 1706</strain>
    </source>
</reference>
<dbReference type="AlphaFoldDB" id="A0A3Q7GY49"/>
<evidence type="ECO:0000313" key="1">
    <source>
        <dbReference type="EnsemblPlants" id="Solyc06g062905.1.1"/>
    </source>
</evidence>
<dbReference type="EnsemblPlants" id="Solyc06g062905.1.1">
    <property type="protein sequence ID" value="Solyc06g062905.1.1"/>
    <property type="gene ID" value="Solyc06g062905.1"/>
</dbReference>
<protein>
    <submittedName>
        <fullName evidence="1">Uncharacterized protein</fullName>
    </submittedName>
</protein>
<dbReference type="Gramene" id="Solyc06g062905.1.1">
    <property type="protein sequence ID" value="Solyc06g062905.1.1"/>
    <property type="gene ID" value="Solyc06g062905.1"/>
</dbReference>
<reference evidence="1" key="2">
    <citation type="submission" date="2019-01" db="UniProtKB">
        <authorList>
            <consortium name="EnsemblPlants"/>
        </authorList>
    </citation>
    <scope>IDENTIFICATION</scope>
    <source>
        <strain evidence="1">cv. Heinz 1706</strain>
    </source>
</reference>
<keyword evidence="2" id="KW-1185">Reference proteome</keyword>
<evidence type="ECO:0000313" key="2">
    <source>
        <dbReference type="Proteomes" id="UP000004994"/>
    </source>
</evidence>